<evidence type="ECO:0000256" key="6">
    <source>
        <dbReference type="ARBA" id="ARBA00023157"/>
    </source>
</evidence>
<dbReference type="PANTHER" id="PTHR13847">
    <property type="entry name" value="SARCOSINE DEHYDROGENASE-RELATED"/>
    <property type="match status" value="1"/>
</dbReference>
<evidence type="ECO:0000256" key="5">
    <source>
        <dbReference type="ARBA" id="ARBA00023014"/>
    </source>
</evidence>
<keyword evidence="4" id="KW-0408">Iron</keyword>
<evidence type="ECO:0000313" key="8">
    <source>
        <dbReference type="EMBL" id="KAG0567289.1"/>
    </source>
</evidence>
<dbReference type="GO" id="GO:0051537">
    <property type="term" value="F:2 iron, 2 sulfur cluster binding"/>
    <property type="evidence" value="ECO:0007669"/>
    <property type="project" value="UniProtKB-KW"/>
</dbReference>
<protein>
    <recommendedName>
        <fullName evidence="7">Rieske domain-containing protein</fullName>
    </recommendedName>
</protein>
<keyword evidence="2" id="KW-0479">Metal-binding</keyword>
<dbReference type="GO" id="GO:0046872">
    <property type="term" value="F:metal ion binding"/>
    <property type="evidence" value="ECO:0007669"/>
    <property type="project" value="UniProtKB-KW"/>
</dbReference>
<evidence type="ECO:0000256" key="2">
    <source>
        <dbReference type="ARBA" id="ARBA00022723"/>
    </source>
</evidence>
<dbReference type="Pfam" id="PF00355">
    <property type="entry name" value="Rieske"/>
    <property type="match status" value="1"/>
</dbReference>
<dbReference type="Gene3D" id="3.50.50.60">
    <property type="entry name" value="FAD/NAD(P)-binding domain"/>
    <property type="match status" value="1"/>
</dbReference>
<dbReference type="InterPro" id="IPR006076">
    <property type="entry name" value="FAD-dep_OxRdtase"/>
</dbReference>
<dbReference type="Proteomes" id="UP000822688">
    <property type="component" value="Chromosome 7"/>
</dbReference>
<evidence type="ECO:0000256" key="3">
    <source>
        <dbReference type="ARBA" id="ARBA00022946"/>
    </source>
</evidence>
<keyword evidence="6" id="KW-1015">Disulfide bond</keyword>
<evidence type="ECO:0000256" key="1">
    <source>
        <dbReference type="ARBA" id="ARBA00022714"/>
    </source>
</evidence>
<reference evidence="8" key="1">
    <citation type="submission" date="2020-06" db="EMBL/GenBank/DDBJ databases">
        <title>WGS assembly of Ceratodon purpureus strain R40.</title>
        <authorList>
            <person name="Carey S.B."/>
            <person name="Jenkins J."/>
            <person name="Shu S."/>
            <person name="Lovell J.T."/>
            <person name="Sreedasyam A."/>
            <person name="Maumus F."/>
            <person name="Tiley G.P."/>
            <person name="Fernandez-Pozo N."/>
            <person name="Barry K."/>
            <person name="Chen C."/>
            <person name="Wang M."/>
            <person name="Lipzen A."/>
            <person name="Daum C."/>
            <person name="Saski C.A."/>
            <person name="Payton A.C."/>
            <person name="Mcbreen J.C."/>
            <person name="Conrad R.E."/>
            <person name="Kollar L.M."/>
            <person name="Olsson S."/>
            <person name="Huttunen S."/>
            <person name="Landis J.B."/>
            <person name="Wickett N.J."/>
            <person name="Johnson M.G."/>
            <person name="Rensing S.A."/>
            <person name="Grimwood J."/>
            <person name="Schmutz J."/>
            <person name="Mcdaniel S.F."/>
        </authorList>
    </citation>
    <scope>NUCLEOTIDE SEQUENCE</scope>
    <source>
        <strain evidence="8">R40</strain>
    </source>
</reference>
<dbReference type="InterPro" id="IPR036922">
    <property type="entry name" value="Rieske_2Fe-2S_sf"/>
</dbReference>
<dbReference type="EMBL" id="CM026428">
    <property type="protein sequence ID" value="KAG0567289.1"/>
    <property type="molecule type" value="Genomic_DNA"/>
</dbReference>
<evidence type="ECO:0000259" key="7">
    <source>
        <dbReference type="PROSITE" id="PS51296"/>
    </source>
</evidence>
<keyword evidence="3" id="KW-0809">Transit peptide</keyword>
<sequence length="607" mass="66266">MSEASMRFLRSNLGGILASTTSSLRLRLHQLSPAGGFSSGSLEFSKCGFLGTSVLSEAVDSITPQAMPVSRQFARTMVSSARSVVEAADKAVVPGLRQTLWNQHDQKVTFPKLEKDASFDVIVVGAGISGLSIAYNLLKAGKSVIVIESRVVGAGMTGRSTAHIMPWFDDYYHIVEKLHGFENTKHVAASYVKAIDWIDQTVNEEKIDCNFSRVDGYLYPHDDSKVAHNKLEKEFDVCRKLGLNVEMVDLGRDPSSGSIGTALKFSNAGQFDPIKYVNGLAKAVASKGGKIYETTKVRKIDNNQVTTADGVIVTGEEVVLATFTPPHREQLIHTFQQPEYYYAVGLKLPKGSVKKSLWWDTATPYHNVRIEEKEDHDVLVVAGENHDSGKKFEEYQDAYKKLEQWAKERWTSAGEVLCKWTGQIYRPVGFVPLIGPDPLAGNTGGLVAWDQLIVTGDSGQGITSGTIAGILITDMILKKDNPWAAIYSPKRRATSTKETVTGTGERVWNTIEGIKDLLPFAGTDNVDIEDLAPCGGCVVQSGVSKMAVYKDEKGCLHKFSAICPHLGCVVKWNPIDGVFNCPCHGSIFDHHGTVVNGPALVDLSRID</sequence>
<dbReference type="Gene3D" id="2.102.10.10">
    <property type="entry name" value="Rieske [2Fe-2S] iron-sulphur domain"/>
    <property type="match status" value="1"/>
</dbReference>
<accession>A0A8T0HAT1</accession>
<name>A0A8T0HAT1_CERPU</name>
<organism evidence="8 9">
    <name type="scientific">Ceratodon purpureus</name>
    <name type="common">Fire moss</name>
    <name type="synonym">Dicranum purpureum</name>
    <dbReference type="NCBI Taxonomy" id="3225"/>
    <lineage>
        <taxon>Eukaryota</taxon>
        <taxon>Viridiplantae</taxon>
        <taxon>Streptophyta</taxon>
        <taxon>Embryophyta</taxon>
        <taxon>Bryophyta</taxon>
        <taxon>Bryophytina</taxon>
        <taxon>Bryopsida</taxon>
        <taxon>Dicranidae</taxon>
        <taxon>Pseudoditrichales</taxon>
        <taxon>Ditrichaceae</taxon>
        <taxon>Ceratodon</taxon>
    </lineage>
</organism>
<dbReference type="InterPro" id="IPR017941">
    <property type="entry name" value="Rieske_2Fe-2S"/>
</dbReference>
<proteinExistence type="predicted"/>
<dbReference type="GO" id="GO:0005737">
    <property type="term" value="C:cytoplasm"/>
    <property type="evidence" value="ECO:0007669"/>
    <property type="project" value="TreeGrafter"/>
</dbReference>
<evidence type="ECO:0000313" key="9">
    <source>
        <dbReference type="Proteomes" id="UP000822688"/>
    </source>
</evidence>
<dbReference type="InterPro" id="IPR036188">
    <property type="entry name" value="FAD/NAD-bd_sf"/>
</dbReference>
<keyword evidence="5" id="KW-0411">Iron-sulfur</keyword>
<dbReference type="Gene3D" id="3.30.9.10">
    <property type="entry name" value="D-Amino Acid Oxidase, subunit A, domain 2"/>
    <property type="match status" value="1"/>
</dbReference>
<dbReference type="PROSITE" id="PS51296">
    <property type="entry name" value="RIESKE"/>
    <property type="match status" value="1"/>
</dbReference>
<dbReference type="Pfam" id="PF01266">
    <property type="entry name" value="DAO"/>
    <property type="match status" value="1"/>
</dbReference>
<gene>
    <name evidence="8" type="ORF">KC19_7G124000</name>
</gene>
<dbReference type="GO" id="GO:0016020">
    <property type="term" value="C:membrane"/>
    <property type="evidence" value="ECO:0007669"/>
    <property type="project" value="InterPro"/>
</dbReference>
<evidence type="ECO:0000256" key="4">
    <source>
        <dbReference type="ARBA" id="ARBA00023004"/>
    </source>
</evidence>
<dbReference type="SUPFAM" id="SSF50022">
    <property type="entry name" value="ISP domain"/>
    <property type="match status" value="1"/>
</dbReference>
<keyword evidence="9" id="KW-1185">Reference proteome</keyword>
<dbReference type="SUPFAM" id="SSF51905">
    <property type="entry name" value="FAD/NAD(P)-binding domain"/>
    <property type="match status" value="1"/>
</dbReference>
<feature type="domain" description="Rieske" evidence="7">
    <location>
        <begin position="523"/>
        <end position="607"/>
    </location>
</feature>
<dbReference type="InterPro" id="IPR005805">
    <property type="entry name" value="Rieske_Fe-S_prot_C"/>
</dbReference>
<dbReference type="AlphaFoldDB" id="A0A8T0HAT1"/>
<keyword evidence="1" id="KW-0001">2Fe-2S</keyword>
<dbReference type="PRINTS" id="PR00162">
    <property type="entry name" value="RIESKE"/>
</dbReference>
<dbReference type="PANTHER" id="PTHR13847:SF281">
    <property type="entry name" value="FAD DEPENDENT OXIDOREDUCTASE DOMAIN-CONTAINING PROTEIN"/>
    <property type="match status" value="1"/>
</dbReference>
<comment type="caution">
    <text evidence="8">The sequence shown here is derived from an EMBL/GenBank/DDBJ whole genome shotgun (WGS) entry which is preliminary data.</text>
</comment>